<keyword evidence="3" id="KW-1185">Reference proteome</keyword>
<comment type="caution">
    <text evidence="2">The sequence shown here is derived from an EMBL/GenBank/DDBJ whole genome shotgun (WGS) entry which is preliminary data.</text>
</comment>
<reference evidence="2 3" key="1">
    <citation type="submission" date="2024-05" db="EMBL/GenBank/DDBJ databases">
        <title>Long read based assembly of the Candida bracarensis genome reveals expanded adhesin content.</title>
        <authorList>
            <person name="Marcet-Houben M."/>
            <person name="Ksiezopolska E."/>
            <person name="Gabaldon T."/>
        </authorList>
    </citation>
    <scope>NUCLEOTIDE SEQUENCE [LARGE SCALE GENOMIC DNA]</scope>
    <source>
        <strain evidence="2 3">CBM6</strain>
    </source>
</reference>
<evidence type="ECO:0000313" key="2">
    <source>
        <dbReference type="EMBL" id="KAL3233384.1"/>
    </source>
</evidence>
<sequence>MVEETLIHRANKGVYGGDVDGRWKYDWYRPVKPVENSHGSEISDPLAGISSENKETSYYSFRYKRWMRDTGVETMEQDPPVLLKLADYDRVKIAQAKKKMGKKNNTDDLSEDAIRGAVGGSDSVFSSSHAKPETATNRKQEEVNSTQDAEKKQADDSKPLESAGTDDQDKLTDIAQVNNDSTTTKNDGENAISGNAAVETMNEDTEMKDIETPEDTEPSEKTANTEPLEETEPTDVTDADAVTEGTEVADPEANGSKEDVKISEDSEVIEKDQESEKKIVEDAETAEKEEIQQTKIDDSTQGNKNEIDKKEEDQDKLPDNGSEGNVQKDEDVEMQDA</sequence>
<evidence type="ECO:0000313" key="3">
    <source>
        <dbReference type="Proteomes" id="UP001623330"/>
    </source>
</evidence>
<accession>A0ABR4NX03</accession>
<protein>
    <submittedName>
        <fullName evidence="2">Uncharacterized protein</fullName>
    </submittedName>
</protein>
<dbReference type="InterPro" id="IPR018304">
    <property type="entry name" value="Rtt102"/>
</dbReference>
<organism evidence="2 3">
    <name type="scientific">Nakaseomyces bracarensis</name>
    <dbReference type="NCBI Taxonomy" id="273131"/>
    <lineage>
        <taxon>Eukaryota</taxon>
        <taxon>Fungi</taxon>
        <taxon>Dikarya</taxon>
        <taxon>Ascomycota</taxon>
        <taxon>Saccharomycotina</taxon>
        <taxon>Saccharomycetes</taxon>
        <taxon>Saccharomycetales</taxon>
        <taxon>Saccharomycetaceae</taxon>
        <taxon>Nakaseomyces</taxon>
    </lineage>
</organism>
<evidence type="ECO:0000256" key="1">
    <source>
        <dbReference type="SAM" id="MobiDB-lite"/>
    </source>
</evidence>
<dbReference type="Gene3D" id="6.20.420.10">
    <property type="match status" value="1"/>
</dbReference>
<feature type="compositionally biased region" description="Polar residues" evidence="1">
    <location>
        <begin position="175"/>
        <end position="185"/>
    </location>
</feature>
<gene>
    <name evidence="2" type="ORF">RNJ44_03424</name>
</gene>
<feature type="compositionally biased region" description="Basic and acidic residues" evidence="1">
    <location>
        <begin position="305"/>
        <end position="318"/>
    </location>
</feature>
<feature type="compositionally biased region" description="Acidic residues" evidence="1">
    <location>
        <begin position="227"/>
        <end position="238"/>
    </location>
</feature>
<name>A0ABR4NX03_9SACH</name>
<proteinExistence type="predicted"/>
<feature type="region of interest" description="Disordered" evidence="1">
    <location>
        <begin position="120"/>
        <end position="337"/>
    </location>
</feature>
<dbReference type="Pfam" id="PF09510">
    <property type="entry name" value="Rtt102p"/>
    <property type="match status" value="1"/>
</dbReference>
<feature type="compositionally biased region" description="Basic and acidic residues" evidence="1">
    <location>
        <begin position="255"/>
        <end position="298"/>
    </location>
</feature>
<feature type="compositionally biased region" description="Basic and acidic residues" evidence="1">
    <location>
        <begin position="130"/>
        <end position="159"/>
    </location>
</feature>
<dbReference type="EMBL" id="JBEVYD010000004">
    <property type="protein sequence ID" value="KAL3233384.1"/>
    <property type="molecule type" value="Genomic_DNA"/>
</dbReference>
<dbReference type="Proteomes" id="UP001623330">
    <property type="component" value="Unassembled WGS sequence"/>
</dbReference>